<dbReference type="SUPFAM" id="SSF56672">
    <property type="entry name" value="DNA/RNA polymerases"/>
    <property type="match status" value="1"/>
</dbReference>
<feature type="domain" description="UmuC" evidence="5">
    <location>
        <begin position="31"/>
        <end position="152"/>
    </location>
</feature>
<dbReference type="Gene3D" id="3.30.70.270">
    <property type="match status" value="1"/>
</dbReference>
<dbReference type="Gene3D" id="3.40.1170.60">
    <property type="match status" value="1"/>
</dbReference>
<dbReference type="Proteomes" id="UP000267536">
    <property type="component" value="Unassembled WGS sequence"/>
</dbReference>
<reference evidence="6 7" key="1">
    <citation type="submission" date="2018-11" db="EMBL/GenBank/DDBJ databases">
        <title>Draft genome sequence of Gordonia sp. RS15-1S isolated from rice stems.</title>
        <authorList>
            <person name="Muangham S."/>
        </authorList>
    </citation>
    <scope>NUCLEOTIDE SEQUENCE [LARGE SCALE GENOMIC DNA]</scope>
    <source>
        <strain evidence="6 7">RS15-1S</strain>
    </source>
</reference>
<evidence type="ECO:0000259" key="5">
    <source>
        <dbReference type="PROSITE" id="PS50173"/>
    </source>
</evidence>
<dbReference type="PANTHER" id="PTHR35369:SF2">
    <property type="entry name" value="BLR3025 PROTEIN"/>
    <property type="match status" value="1"/>
</dbReference>
<dbReference type="PANTHER" id="PTHR35369">
    <property type="entry name" value="BLR3025 PROTEIN-RELATED"/>
    <property type="match status" value="1"/>
</dbReference>
<organism evidence="6 7">
    <name type="scientific">Gordonia oryzae</name>
    <dbReference type="NCBI Taxonomy" id="2487349"/>
    <lineage>
        <taxon>Bacteria</taxon>
        <taxon>Bacillati</taxon>
        <taxon>Actinomycetota</taxon>
        <taxon>Actinomycetes</taxon>
        <taxon>Mycobacteriales</taxon>
        <taxon>Gordoniaceae</taxon>
        <taxon>Gordonia</taxon>
    </lineage>
</organism>
<comment type="similarity">
    <text evidence="1">Belongs to the DNA polymerase type-Y family.</text>
</comment>
<name>A0A3N4GWG6_9ACTN</name>
<dbReference type="RefSeq" id="WP_123926208.1">
    <property type="nucleotide sequence ID" value="NZ_JBPSDP010000003.1"/>
</dbReference>
<dbReference type="InterPro" id="IPR050356">
    <property type="entry name" value="SulA_CellDiv_inhibitor"/>
</dbReference>
<dbReference type="OrthoDB" id="5244088at2"/>
<keyword evidence="7" id="KW-1185">Reference proteome</keyword>
<dbReference type="InterPro" id="IPR001126">
    <property type="entry name" value="UmuC"/>
</dbReference>
<dbReference type="InterPro" id="IPR043128">
    <property type="entry name" value="Rev_trsase/Diguanyl_cyclase"/>
</dbReference>
<comment type="caution">
    <text evidence="6">The sequence shown here is derived from an EMBL/GenBank/DDBJ whole genome shotgun (WGS) entry which is preliminary data.</text>
</comment>
<dbReference type="EMBL" id="RKMH01000003">
    <property type="protein sequence ID" value="RPA65218.1"/>
    <property type="molecule type" value="Genomic_DNA"/>
</dbReference>
<evidence type="ECO:0000313" key="7">
    <source>
        <dbReference type="Proteomes" id="UP000267536"/>
    </source>
</evidence>
<dbReference type="CDD" id="cd03468">
    <property type="entry name" value="PolY_like"/>
    <property type="match status" value="1"/>
</dbReference>
<evidence type="ECO:0000256" key="3">
    <source>
        <dbReference type="ARBA" id="ARBA00025589"/>
    </source>
</evidence>
<keyword evidence="2" id="KW-0227">DNA damage</keyword>
<evidence type="ECO:0000256" key="1">
    <source>
        <dbReference type="ARBA" id="ARBA00010945"/>
    </source>
</evidence>
<sequence>MAAQARVLALWCPDWPATAAAADADLPPRHPVAVLHANRVIACSAPARALGVRRGMRKRQAQSVCPEMTVVAADGHRDGRLFEPVAAAVADLVPAMEVVRPGLVVLRLSGAARVFGGEAELAEELIDRVSACGVESQVGVADELFTAVLAARTGHSVPPGGDREHLADRPIADLAAEPSLCGPGRTELVDLLRRLGLRTIGAFAAMAASDVATRFDADAVIAHRQATAQPGRPPSTQALPEDLVIEYPCDPLIDRIDAAAFAGRRIAELLHRRLVGASVACTKLTVEAITERGQRHSRTWRCAQPLTASATADRIRWQLEGWMTSGRTRGSGDARPDSPIAVLRLVPVEVVDAGMLQHALTGAGLPGEPELTERARRSMERVQGLLGGDAVRIPVLSGGRGPAEQISMITLGEDPVPGGDPEAPWPGRLPQPAPAMSSDAPVEVIDPAGEPVQVTPRGAFTAEPTMVRMPEHSRQGWEVRWWAGPWPVGLEPAGPESGHEAISARAQVLLDDSRALLLCYRSGGWVVEGVYD</sequence>
<dbReference type="GO" id="GO:0006281">
    <property type="term" value="P:DNA repair"/>
    <property type="evidence" value="ECO:0007669"/>
    <property type="project" value="InterPro"/>
</dbReference>
<dbReference type="AlphaFoldDB" id="A0A3N4GWG6"/>
<evidence type="ECO:0000256" key="2">
    <source>
        <dbReference type="ARBA" id="ARBA00022763"/>
    </source>
</evidence>
<evidence type="ECO:0000256" key="4">
    <source>
        <dbReference type="SAM" id="MobiDB-lite"/>
    </source>
</evidence>
<comment type="function">
    <text evidence="3">Poorly processive, error-prone DNA polymerase involved in untargeted mutagenesis. Copies undamaged DNA at stalled replication forks, which arise in vivo from mismatched or misaligned primer ends. These misaligned primers can be extended by PolIV. Exhibits no 3'-5' exonuclease (proofreading) activity. May be involved in translesional synthesis, in conjunction with the beta clamp from PolIII.</text>
</comment>
<protein>
    <submittedName>
        <fullName evidence="6">DNA polymerase Y family protein</fullName>
    </submittedName>
</protein>
<dbReference type="InterPro" id="IPR043502">
    <property type="entry name" value="DNA/RNA_pol_sf"/>
</dbReference>
<gene>
    <name evidence="6" type="ORF">EF294_05040</name>
</gene>
<dbReference type="PROSITE" id="PS50173">
    <property type="entry name" value="UMUC"/>
    <property type="match status" value="1"/>
</dbReference>
<feature type="region of interest" description="Disordered" evidence="4">
    <location>
        <begin position="416"/>
        <end position="439"/>
    </location>
</feature>
<accession>A0A3N4GWG6</accession>
<dbReference type="Pfam" id="PF00817">
    <property type="entry name" value="IMS"/>
    <property type="match status" value="1"/>
</dbReference>
<feature type="compositionally biased region" description="Pro residues" evidence="4">
    <location>
        <begin position="423"/>
        <end position="433"/>
    </location>
</feature>
<proteinExistence type="inferred from homology"/>
<evidence type="ECO:0000313" key="6">
    <source>
        <dbReference type="EMBL" id="RPA65218.1"/>
    </source>
</evidence>